<accession>A0ABP5AG22</accession>
<gene>
    <name evidence="2" type="ORF">GCM10009737_13160</name>
</gene>
<keyword evidence="3" id="KW-1185">Reference proteome</keyword>
<dbReference type="Gene3D" id="3.30.70.100">
    <property type="match status" value="1"/>
</dbReference>
<feature type="domain" description="DUF1330" evidence="1">
    <location>
        <begin position="2"/>
        <end position="94"/>
    </location>
</feature>
<evidence type="ECO:0000259" key="1">
    <source>
        <dbReference type="Pfam" id="PF07045"/>
    </source>
</evidence>
<protein>
    <recommendedName>
        <fullName evidence="1">DUF1330 domain-containing protein</fullName>
    </recommendedName>
</protein>
<comment type="caution">
    <text evidence="2">The sequence shown here is derived from an EMBL/GenBank/DDBJ whole genome shotgun (WGS) entry which is preliminary data.</text>
</comment>
<dbReference type="PANTHER" id="PTHR41521">
    <property type="match status" value="1"/>
</dbReference>
<dbReference type="EMBL" id="BAAAMY010000003">
    <property type="protein sequence ID" value="GAA1913100.1"/>
    <property type="molecule type" value="Genomic_DNA"/>
</dbReference>
<dbReference type="PANTHER" id="PTHR41521:SF4">
    <property type="entry name" value="BLR0684 PROTEIN"/>
    <property type="match status" value="1"/>
</dbReference>
<dbReference type="RefSeq" id="WP_344005374.1">
    <property type="nucleotide sequence ID" value="NZ_BAAAMY010000003.1"/>
</dbReference>
<sequence>MSAYWIALYREISDPAKVAAYAEIAGPAIKAGGGRFVVRGLPEQVYEAGVTERCVVIEFDSVEAARATHDSDEYARALEALGDGAVRDMRIAPGTDY</sequence>
<name>A0ABP5AG22_9ACTN</name>
<reference evidence="3" key="1">
    <citation type="journal article" date="2019" name="Int. J. Syst. Evol. Microbiol.">
        <title>The Global Catalogue of Microorganisms (GCM) 10K type strain sequencing project: providing services to taxonomists for standard genome sequencing and annotation.</title>
        <authorList>
            <consortium name="The Broad Institute Genomics Platform"/>
            <consortium name="The Broad Institute Genome Sequencing Center for Infectious Disease"/>
            <person name="Wu L."/>
            <person name="Ma J."/>
        </authorList>
    </citation>
    <scope>NUCLEOTIDE SEQUENCE [LARGE SCALE GENOMIC DNA]</scope>
    <source>
        <strain evidence="3">JCM 14046</strain>
    </source>
</reference>
<dbReference type="Pfam" id="PF07045">
    <property type="entry name" value="DUF1330"/>
    <property type="match status" value="1"/>
</dbReference>
<dbReference type="Proteomes" id="UP001501612">
    <property type="component" value="Unassembled WGS sequence"/>
</dbReference>
<dbReference type="InterPro" id="IPR011008">
    <property type="entry name" value="Dimeric_a/b-barrel"/>
</dbReference>
<dbReference type="SUPFAM" id="SSF54909">
    <property type="entry name" value="Dimeric alpha+beta barrel"/>
    <property type="match status" value="1"/>
</dbReference>
<evidence type="ECO:0000313" key="3">
    <source>
        <dbReference type="Proteomes" id="UP001501612"/>
    </source>
</evidence>
<proteinExistence type="predicted"/>
<evidence type="ECO:0000313" key="2">
    <source>
        <dbReference type="EMBL" id="GAA1913100.1"/>
    </source>
</evidence>
<organism evidence="2 3">
    <name type="scientific">Nocardioides lentus</name>
    <dbReference type="NCBI Taxonomy" id="338077"/>
    <lineage>
        <taxon>Bacteria</taxon>
        <taxon>Bacillati</taxon>
        <taxon>Actinomycetota</taxon>
        <taxon>Actinomycetes</taxon>
        <taxon>Propionibacteriales</taxon>
        <taxon>Nocardioidaceae</taxon>
        <taxon>Nocardioides</taxon>
    </lineage>
</organism>
<dbReference type="InterPro" id="IPR010753">
    <property type="entry name" value="DUF1330"/>
</dbReference>